<evidence type="ECO:0000313" key="3">
    <source>
        <dbReference type="EMBL" id="CAH9114380.1"/>
    </source>
</evidence>
<dbReference type="OrthoDB" id="1301563at2759"/>
<dbReference type="EMBL" id="CAMAPE010000065">
    <property type="protein sequence ID" value="CAH9114380.1"/>
    <property type="molecule type" value="Genomic_DNA"/>
</dbReference>
<evidence type="ECO:0000256" key="1">
    <source>
        <dbReference type="SAM" id="Coils"/>
    </source>
</evidence>
<comment type="caution">
    <text evidence="3">The sequence shown here is derived from an EMBL/GenBank/DDBJ whole genome shotgun (WGS) entry which is preliminary data.</text>
</comment>
<feature type="coiled-coil region" evidence="1">
    <location>
        <begin position="638"/>
        <end position="735"/>
    </location>
</feature>
<name>A0A9P0ZVY4_CUSEU</name>
<feature type="compositionally biased region" description="Basic and acidic residues" evidence="2">
    <location>
        <begin position="144"/>
        <end position="155"/>
    </location>
</feature>
<reference evidence="3" key="1">
    <citation type="submission" date="2022-07" db="EMBL/GenBank/DDBJ databases">
        <authorList>
            <person name="Macas J."/>
            <person name="Novak P."/>
            <person name="Neumann P."/>
        </authorList>
    </citation>
    <scope>NUCLEOTIDE SEQUENCE</scope>
</reference>
<dbReference type="PANTHER" id="PTHR38394">
    <property type="entry name" value="NEUROFILAMENT LIGHT PROTEIN"/>
    <property type="match status" value="1"/>
</dbReference>
<accession>A0A9P0ZVY4</accession>
<dbReference type="Proteomes" id="UP001152484">
    <property type="component" value="Unassembled WGS sequence"/>
</dbReference>
<feature type="coiled-coil region" evidence="1">
    <location>
        <begin position="570"/>
        <end position="604"/>
    </location>
</feature>
<keyword evidence="4" id="KW-1185">Reference proteome</keyword>
<feature type="compositionally biased region" description="Polar residues" evidence="2">
    <location>
        <begin position="101"/>
        <end position="112"/>
    </location>
</feature>
<feature type="coiled-coil region" evidence="1">
    <location>
        <begin position="427"/>
        <end position="454"/>
    </location>
</feature>
<proteinExistence type="predicted"/>
<sequence>MEENDEMDSLFEGMVLFDPSEMVSGDPDIDDVGIGHLDRRGSDIAAAVNIGAAQPAVPPIQVPAESNHIQPLDENLFSDLTLVTPPRSPELEDFKSPPDPSSNSALSRQNSTTRKKKRAGLRIGYGRNRYYDSGSVLTTSPPGDHSKEGKEKGHEEELEEVDSYAAQEGEQHDSTMISAAHECDSQKTPQSIHSNDDAVSHKAASLSSCGVGEDVTSEQLNCNKSHNPLEFRFEQLKILISSKLKMASETVASISSEKKESIRKRRKAARNVTQAYAEYKELEKKLDEACEAEDFDKAERVSESLALAEKEKERLTVDLRDAEAQCSAVDSKMQEALDSLIHVEEECASMLQSFALDAICDAELDVTTAEGLSSKQMQEWELSAEAREVQKMELEIEAELVLEAQKVLKDSIEQYVEDDRRQRNILCKKKEVLMEELKQLLALVKAKEEEIAENDSLIEKVDRRIDYVMSSSQEAQTRINEKYQNLQSGLSELLLENESLLVKQKEIDYSVSLEESRKAKIRDLSRISADEANMFTEVVGLRQSLAQFVLKSKEDRVRLSTNEDEHAIQIQMLQQQISAARTSLQELSSSKSKIQQDIDSSKQRFLFIDKRVPELEAEKKVAAAARNFKEAARLSTEAKELCMEKDGIQTKLEGAESEVKKVEEEICLIVERLQETEEQVSEKERELAMARFQRLILVDRACREERSLALELGDLEEADALLEEAEAAVSEARKLQPIYGFQEEELTTLPKHFISAELVSKLQGRQLAELAASVNILAS</sequence>
<evidence type="ECO:0000256" key="2">
    <source>
        <dbReference type="SAM" id="MobiDB-lite"/>
    </source>
</evidence>
<feature type="coiled-coil region" evidence="1">
    <location>
        <begin position="265"/>
        <end position="325"/>
    </location>
</feature>
<dbReference type="AlphaFoldDB" id="A0A9P0ZVY4"/>
<evidence type="ECO:0000313" key="4">
    <source>
        <dbReference type="Proteomes" id="UP001152484"/>
    </source>
</evidence>
<gene>
    <name evidence="3" type="ORF">CEURO_LOCUS20339</name>
</gene>
<evidence type="ECO:0008006" key="5">
    <source>
        <dbReference type="Google" id="ProtNLM"/>
    </source>
</evidence>
<protein>
    <recommendedName>
        <fullName evidence="5">UVR domain-containing protein</fullName>
    </recommendedName>
</protein>
<dbReference type="PANTHER" id="PTHR38394:SF1">
    <property type="entry name" value="NEUROFILAMENT LIGHT PROTEIN"/>
    <property type="match status" value="1"/>
</dbReference>
<feature type="region of interest" description="Disordered" evidence="2">
    <location>
        <begin position="82"/>
        <end position="162"/>
    </location>
</feature>
<keyword evidence="1" id="KW-0175">Coiled coil</keyword>
<organism evidence="3 4">
    <name type="scientific">Cuscuta europaea</name>
    <name type="common">European dodder</name>
    <dbReference type="NCBI Taxonomy" id="41803"/>
    <lineage>
        <taxon>Eukaryota</taxon>
        <taxon>Viridiplantae</taxon>
        <taxon>Streptophyta</taxon>
        <taxon>Embryophyta</taxon>
        <taxon>Tracheophyta</taxon>
        <taxon>Spermatophyta</taxon>
        <taxon>Magnoliopsida</taxon>
        <taxon>eudicotyledons</taxon>
        <taxon>Gunneridae</taxon>
        <taxon>Pentapetalae</taxon>
        <taxon>asterids</taxon>
        <taxon>lamiids</taxon>
        <taxon>Solanales</taxon>
        <taxon>Convolvulaceae</taxon>
        <taxon>Cuscuteae</taxon>
        <taxon>Cuscuta</taxon>
        <taxon>Cuscuta subgen. Cuscuta</taxon>
    </lineage>
</organism>